<dbReference type="InterPro" id="IPR029063">
    <property type="entry name" value="SAM-dependent_MTases_sf"/>
</dbReference>
<accession>A0A420WNY2</accession>
<gene>
    <name evidence="5" type="ORF">BCL74_0497</name>
</gene>
<sequence>MSRDTTEAFKERQRAAWNDRGIGWNKRAEEMAEMARRLNEPLLELVGIAQGQRVLDLASGAGEPALTIAEMVGDTGHVIATDLAEGMLAGAKRRATDRRTGNIGFEIADAESLPFPDAGFDRVTCRFGLMFFPDKPKALRECLRVLKPGGRAGFMVWGPLADNAVFQINMAAVLEVMGPQDETFLEMPFILGQPGTLVGLLEQAGFAAVEEQVIHARRKAPGDQPFWRTNLDMSFGKLWMEASAAEREAVEAAVVRRLQEYREGDHYRLPVHVRYAAGTKAA</sequence>
<dbReference type="GO" id="GO:0008168">
    <property type="term" value="F:methyltransferase activity"/>
    <property type="evidence" value="ECO:0007669"/>
    <property type="project" value="UniProtKB-KW"/>
</dbReference>
<dbReference type="CDD" id="cd02440">
    <property type="entry name" value="AdoMet_MTases"/>
    <property type="match status" value="1"/>
</dbReference>
<evidence type="ECO:0000256" key="3">
    <source>
        <dbReference type="ARBA" id="ARBA00022679"/>
    </source>
</evidence>
<reference evidence="5 6" key="1">
    <citation type="submission" date="2018-10" db="EMBL/GenBank/DDBJ databases">
        <title>Comparative analysis of microorganisms from saline springs in Andes Mountain Range, Colombia.</title>
        <authorList>
            <person name="Rubin E."/>
        </authorList>
    </citation>
    <scope>NUCLEOTIDE SEQUENCE [LARGE SCALE GENOMIC DNA]</scope>
    <source>
        <strain evidence="5 6">USBA 36</strain>
    </source>
</reference>
<keyword evidence="1" id="KW-0474">Menaquinone biosynthesis</keyword>
<keyword evidence="5" id="KW-0830">Ubiquinone</keyword>
<dbReference type="EMBL" id="RBIG01000001">
    <property type="protein sequence ID" value="RKQ72729.1"/>
    <property type="molecule type" value="Genomic_DNA"/>
</dbReference>
<dbReference type="InterPro" id="IPR004033">
    <property type="entry name" value="UbiE/COQ5_MeTrFase"/>
</dbReference>
<evidence type="ECO:0000313" key="6">
    <source>
        <dbReference type="Proteomes" id="UP000277424"/>
    </source>
</evidence>
<evidence type="ECO:0000313" key="5">
    <source>
        <dbReference type="EMBL" id="RKQ72729.1"/>
    </source>
</evidence>
<dbReference type="PANTHER" id="PTHR43591:SF24">
    <property type="entry name" value="2-METHOXY-6-POLYPRENYL-1,4-BENZOQUINOL METHYLASE, MITOCHONDRIAL"/>
    <property type="match status" value="1"/>
</dbReference>
<proteinExistence type="predicted"/>
<protein>
    <submittedName>
        <fullName evidence="5">Ubiquinone/menaquinone biosynthesis C-methylase UbiE</fullName>
    </submittedName>
</protein>
<dbReference type="GO" id="GO:0009234">
    <property type="term" value="P:menaquinone biosynthetic process"/>
    <property type="evidence" value="ECO:0007669"/>
    <property type="project" value="UniProtKB-KW"/>
</dbReference>
<comment type="caution">
    <text evidence="5">The sequence shown here is derived from an EMBL/GenBank/DDBJ whole genome shotgun (WGS) entry which is preliminary data.</text>
</comment>
<dbReference type="RefSeq" id="WP_121217282.1">
    <property type="nucleotide sequence ID" value="NZ_RBIG01000001.1"/>
</dbReference>
<evidence type="ECO:0000256" key="4">
    <source>
        <dbReference type="ARBA" id="ARBA00022691"/>
    </source>
</evidence>
<dbReference type="Pfam" id="PF01209">
    <property type="entry name" value="Ubie_methyltran"/>
    <property type="match status" value="1"/>
</dbReference>
<dbReference type="Proteomes" id="UP000277424">
    <property type="component" value="Unassembled WGS sequence"/>
</dbReference>
<keyword evidence="2 5" id="KW-0489">Methyltransferase</keyword>
<dbReference type="GO" id="GO:0032259">
    <property type="term" value="P:methylation"/>
    <property type="evidence" value="ECO:0007669"/>
    <property type="project" value="UniProtKB-KW"/>
</dbReference>
<dbReference type="OrthoDB" id="9777638at2"/>
<dbReference type="AlphaFoldDB" id="A0A420WNY2"/>
<organism evidence="5 6">
    <name type="scientific">Oceanibaculum indicum</name>
    <dbReference type="NCBI Taxonomy" id="526216"/>
    <lineage>
        <taxon>Bacteria</taxon>
        <taxon>Pseudomonadati</taxon>
        <taxon>Pseudomonadota</taxon>
        <taxon>Alphaproteobacteria</taxon>
        <taxon>Rhodospirillales</taxon>
        <taxon>Oceanibaculaceae</taxon>
        <taxon>Oceanibaculum</taxon>
    </lineage>
</organism>
<dbReference type="PROSITE" id="PS51608">
    <property type="entry name" value="SAM_MT_UBIE"/>
    <property type="match status" value="1"/>
</dbReference>
<dbReference type="SUPFAM" id="SSF53335">
    <property type="entry name" value="S-adenosyl-L-methionine-dependent methyltransferases"/>
    <property type="match status" value="1"/>
</dbReference>
<name>A0A420WNY2_9PROT</name>
<dbReference type="PANTHER" id="PTHR43591">
    <property type="entry name" value="METHYLTRANSFERASE"/>
    <property type="match status" value="1"/>
</dbReference>
<keyword evidence="3" id="KW-0808">Transferase</keyword>
<evidence type="ECO:0000256" key="2">
    <source>
        <dbReference type="ARBA" id="ARBA00022603"/>
    </source>
</evidence>
<evidence type="ECO:0000256" key="1">
    <source>
        <dbReference type="ARBA" id="ARBA00022428"/>
    </source>
</evidence>
<keyword evidence="4" id="KW-0949">S-adenosyl-L-methionine</keyword>
<dbReference type="Gene3D" id="3.40.50.150">
    <property type="entry name" value="Vaccinia Virus protein VP39"/>
    <property type="match status" value="1"/>
</dbReference>